<gene>
    <name evidence="8" type="primary">efeU</name>
    <name evidence="7" type="ORF">I6G29_08470</name>
    <name evidence="8" type="ORF">NCTC11997_01760</name>
</gene>
<evidence type="ECO:0000256" key="3">
    <source>
        <dbReference type="ARBA" id="ARBA00022692"/>
    </source>
</evidence>
<dbReference type="InterPro" id="IPR004923">
    <property type="entry name" value="FTR1/Fip1/EfeU"/>
</dbReference>
<evidence type="ECO:0000256" key="6">
    <source>
        <dbReference type="SAM" id="Phobius"/>
    </source>
</evidence>
<keyword evidence="5 6" id="KW-0472">Membrane</keyword>
<sequence>MGGVALGLLVAVVLALVIYGVFSALEGAPQSIFMIIMQSLACVLTVQMVYWMHKNARNMKSAIEAEMLKSRENYAWWGALVVILVAIVREGSEIVVFLSAQIMALSSDNIGAFSLEVLVGVIASFVTFYLFILTGRVVSWKKFFSVTGFLLLFLGLSLLMRAVEDIVNLLVESDCVELLPAWTCSELWNSSDILSTSGFVGNLAGSFFAYRDQPTLLNVIVFVLFWLIIAFIFQRSNRYEAQTVKTA</sequence>
<dbReference type="AlphaFoldDB" id="A0A378XHQ4"/>
<evidence type="ECO:0000256" key="5">
    <source>
        <dbReference type="ARBA" id="ARBA00023136"/>
    </source>
</evidence>
<dbReference type="Pfam" id="PF03239">
    <property type="entry name" value="FTR1"/>
    <property type="match status" value="1"/>
</dbReference>
<accession>A0A378XHQ4</accession>
<keyword evidence="4 6" id="KW-1133">Transmembrane helix</keyword>
<evidence type="ECO:0000313" key="8">
    <source>
        <dbReference type="EMBL" id="SUA55269.1"/>
    </source>
</evidence>
<dbReference type="PANTHER" id="PTHR31632:SF2">
    <property type="entry name" value="PLASMA MEMBRANE IRON PERMEASE"/>
    <property type="match status" value="1"/>
</dbReference>
<dbReference type="RefSeq" id="WP_197933402.1">
    <property type="nucleotide sequence ID" value="NZ_CP065725.1"/>
</dbReference>
<evidence type="ECO:0000313" key="7">
    <source>
        <dbReference type="EMBL" id="QPT39211.1"/>
    </source>
</evidence>
<reference evidence="8 9" key="1">
    <citation type="submission" date="2018-06" db="EMBL/GenBank/DDBJ databases">
        <authorList>
            <consortium name="Pathogen Informatics"/>
            <person name="Doyle S."/>
        </authorList>
    </citation>
    <scope>NUCLEOTIDE SEQUENCE [LARGE SCALE GENOMIC DNA]</scope>
    <source>
        <strain evidence="8 9">NCTC11997</strain>
    </source>
</reference>
<dbReference type="GO" id="GO:0015093">
    <property type="term" value="F:ferrous iron transmembrane transporter activity"/>
    <property type="evidence" value="ECO:0007669"/>
    <property type="project" value="TreeGrafter"/>
</dbReference>
<feature type="transmembrane region" description="Helical" evidence="6">
    <location>
        <begin position="110"/>
        <end position="131"/>
    </location>
</feature>
<feature type="transmembrane region" description="Helical" evidence="6">
    <location>
        <begin position="74"/>
        <end position="98"/>
    </location>
</feature>
<feature type="transmembrane region" description="Helical" evidence="6">
    <location>
        <begin position="215"/>
        <end position="233"/>
    </location>
</feature>
<dbReference type="STRING" id="1122619.GCA_000373745_02286"/>
<evidence type="ECO:0000256" key="4">
    <source>
        <dbReference type="ARBA" id="ARBA00022989"/>
    </source>
</evidence>
<evidence type="ECO:0000256" key="1">
    <source>
        <dbReference type="ARBA" id="ARBA00004141"/>
    </source>
</evidence>
<feature type="transmembrane region" description="Helical" evidence="6">
    <location>
        <begin position="33"/>
        <end position="53"/>
    </location>
</feature>
<dbReference type="EMBL" id="UGSB01000001">
    <property type="protein sequence ID" value="SUA55269.1"/>
    <property type="molecule type" value="Genomic_DNA"/>
</dbReference>
<feature type="transmembrane region" description="Helical" evidence="6">
    <location>
        <begin position="143"/>
        <end position="163"/>
    </location>
</feature>
<evidence type="ECO:0000256" key="2">
    <source>
        <dbReference type="ARBA" id="ARBA00008333"/>
    </source>
</evidence>
<name>A0A378XHQ4_9BURK</name>
<keyword evidence="3 6" id="KW-0812">Transmembrane</keyword>
<evidence type="ECO:0000313" key="9">
    <source>
        <dbReference type="Proteomes" id="UP000254603"/>
    </source>
</evidence>
<evidence type="ECO:0000313" key="10">
    <source>
        <dbReference type="Proteomes" id="UP000594903"/>
    </source>
</evidence>
<dbReference type="Proteomes" id="UP000254603">
    <property type="component" value="Unassembled WGS sequence"/>
</dbReference>
<organism evidence="8 9">
    <name type="scientific">Oligella ureolytica</name>
    <dbReference type="NCBI Taxonomy" id="90244"/>
    <lineage>
        <taxon>Bacteria</taxon>
        <taxon>Pseudomonadati</taxon>
        <taxon>Pseudomonadota</taxon>
        <taxon>Betaproteobacteria</taxon>
        <taxon>Burkholderiales</taxon>
        <taxon>Alcaligenaceae</taxon>
        <taxon>Oligella</taxon>
    </lineage>
</organism>
<dbReference type="EMBL" id="CP065725">
    <property type="protein sequence ID" value="QPT39211.1"/>
    <property type="molecule type" value="Genomic_DNA"/>
</dbReference>
<dbReference type="GO" id="GO:0033573">
    <property type="term" value="C:high-affinity iron permease complex"/>
    <property type="evidence" value="ECO:0007669"/>
    <property type="project" value="InterPro"/>
</dbReference>
<dbReference type="PANTHER" id="PTHR31632">
    <property type="entry name" value="IRON TRANSPORTER FTH1"/>
    <property type="match status" value="1"/>
</dbReference>
<comment type="subcellular location">
    <subcellularLocation>
        <location evidence="1">Membrane</location>
        <topology evidence="1">Multi-pass membrane protein</topology>
    </subcellularLocation>
</comment>
<reference evidence="7 10" key="2">
    <citation type="submission" date="2020-12" db="EMBL/GenBank/DDBJ databases">
        <title>FDA dAtabase for Regulatory Grade micrObial Sequences (FDA-ARGOS): Supporting development and validation of Infectious Disease Dx tests.</title>
        <authorList>
            <person name="Sproer C."/>
            <person name="Gronow S."/>
            <person name="Severitt S."/>
            <person name="Schroder I."/>
            <person name="Tallon L."/>
            <person name="Sadzewicz L."/>
            <person name="Zhao X."/>
            <person name="Boylan J."/>
            <person name="Ott S."/>
            <person name="Bowen H."/>
            <person name="Vavikolanu K."/>
            <person name="Mehta A."/>
            <person name="Aluvathingal J."/>
            <person name="Nadendla S."/>
            <person name="Lowell S."/>
            <person name="Myers T."/>
            <person name="Yan Y."/>
            <person name="Sichtig H."/>
        </authorList>
    </citation>
    <scope>NUCLEOTIDE SEQUENCE [LARGE SCALE GENOMIC DNA]</scope>
    <source>
        <strain evidence="7 10">FDAARGOS_872</strain>
    </source>
</reference>
<protein>
    <submittedName>
        <fullName evidence="7">FTR1 family protein</fullName>
    </submittedName>
    <submittedName>
        <fullName evidence="8">Ferrous iron uptake protein</fullName>
    </submittedName>
</protein>
<keyword evidence="10" id="KW-1185">Reference proteome</keyword>
<comment type="similarity">
    <text evidence="2">Belongs to the oxidase-dependent Fe transporter (OFeT) (TC 9.A.10.1) family.</text>
</comment>
<dbReference type="Proteomes" id="UP000594903">
    <property type="component" value="Chromosome"/>
</dbReference>
<proteinExistence type="inferred from homology"/>